<dbReference type="SUPFAM" id="SSF53448">
    <property type="entry name" value="Nucleotide-diphospho-sugar transferases"/>
    <property type="match status" value="1"/>
</dbReference>
<keyword evidence="3" id="KW-0808">Transferase</keyword>
<evidence type="ECO:0000313" key="4">
    <source>
        <dbReference type="Proteomes" id="UP000274358"/>
    </source>
</evidence>
<reference evidence="3 4" key="1">
    <citation type="submission" date="2018-12" db="EMBL/GenBank/DDBJ databases">
        <title>Dyella dinghuensis sp. nov. DHOA06 and Dyella choica sp. nov. 4M-K27, isolated from forest soil.</title>
        <authorList>
            <person name="Qiu L.-H."/>
            <person name="Gao Z.-H."/>
        </authorList>
    </citation>
    <scope>NUCLEOTIDE SEQUENCE [LARGE SCALE GENOMIC DNA]</scope>
    <source>
        <strain evidence="3 4">4M-K27</strain>
    </source>
</reference>
<dbReference type="Proteomes" id="UP000274358">
    <property type="component" value="Unassembled WGS sequence"/>
</dbReference>
<protein>
    <submittedName>
        <fullName evidence="3">Nucleotidyltransferase family protein</fullName>
    </submittedName>
</protein>
<dbReference type="AlphaFoldDB" id="A0A3S0S7Z2"/>
<evidence type="ECO:0000259" key="2">
    <source>
        <dbReference type="Pfam" id="PF12804"/>
    </source>
</evidence>
<dbReference type="PANTHER" id="PTHR43777:SF1">
    <property type="entry name" value="MOLYBDENUM COFACTOR CYTIDYLYLTRANSFERASE"/>
    <property type="match status" value="1"/>
</dbReference>
<dbReference type="PANTHER" id="PTHR43777">
    <property type="entry name" value="MOLYBDENUM COFACTOR CYTIDYLYLTRANSFERASE"/>
    <property type="match status" value="1"/>
</dbReference>
<keyword evidence="1" id="KW-0460">Magnesium</keyword>
<dbReference type="Pfam" id="PF12804">
    <property type="entry name" value="NTP_transf_3"/>
    <property type="match status" value="1"/>
</dbReference>
<evidence type="ECO:0000256" key="1">
    <source>
        <dbReference type="ARBA" id="ARBA00022842"/>
    </source>
</evidence>
<dbReference type="EMBL" id="RYYV01000017">
    <property type="protein sequence ID" value="RUL71886.1"/>
    <property type="molecule type" value="Genomic_DNA"/>
</dbReference>
<dbReference type="InterPro" id="IPR025877">
    <property type="entry name" value="MobA-like_NTP_Trfase"/>
</dbReference>
<keyword evidence="4" id="KW-1185">Reference proteome</keyword>
<dbReference type="InterPro" id="IPR029044">
    <property type="entry name" value="Nucleotide-diphossugar_trans"/>
</dbReference>
<comment type="caution">
    <text evidence="3">The sequence shown here is derived from an EMBL/GenBank/DDBJ whole genome shotgun (WGS) entry which is preliminary data.</text>
</comment>
<proteinExistence type="predicted"/>
<accession>A0A3S0S7Z2</accession>
<evidence type="ECO:0000313" key="3">
    <source>
        <dbReference type="EMBL" id="RUL71886.1"/>
    </source>
</evidence>
<dbReference type="Gene3D" id="3.90.550.10">
    <property type="entry name" value="Spore Coat Polysaccharide Biosynthesis Protein SpsA, Chain A"/>
    <property type="match status" value="1"/>
</dbReference>
<sequence length="225" mass="24060">MLGLPSQPTRPCILRTAMIPMHHGTPAILLLAAGEGSRFGGAKQLAEIAGEAMVRRIARVLLDTDLPVWVVTGAYAAEVEAVLDDLPLKLIRCEDWQLGMGNSLATGVRSLALAFPQASAVLVCLADQPLLDIGLLRAMLQRHQQAPDRVLATAQHGTQGPPALFPRDCFKCLAALSGSHGARVVLTREAHRMELFESAGLLDVDTATDLQHVRALLTDTPKQSA</sequence>
<dbReference type="CDD" id="cd04182">
    <property type="entry name" value="GT_2_like_f"/>
    <property type="match status" value="1"/>
</dbReference>
<feature type="domain" description="MobA-like NTP transferase" evidence="2">
    <location>
        <begin position="29"/>
        <end position="189"/>
    </location>
</feature>
<organism evidence="3 4">
    <name type="scientific">Dyella choica</name>
    <dbReference type="NCBI Taxonomy" id="1927959"/>
    <lineage>
        <taxon>Bacteria</taxon>
        <taxon>Pseudomonadati</taxon>
        <taxon>Pseudomonadota</taxon>
        <taxon>Gammaproteobacteria</taxon>
        <taxon>Lysobacterales</taxon>
        <taxon>Rhodanobacteraceae</taxon>
        <taxon>Dyella</taxon>
    </lineage>
</organism>
<dbReference type="GO" id="GO:0016779">
    <property type="term" value="F:nucleotidyltransferase activity"/>
    <property type="evidence" value="ECO:0007669"/>
    <property type="project" value="UniProtKB-ARBA"/>
</dbReference>
<gene>
    <name evidence="3" type="ORF">EKH80_18520</name>
</gene>
<name>A0A3S0S7Z2_9GAMM</name>